<dbReference type="AlphaFoldDB" id="A0A419X795"/>
<comment type="caution">
    <text evidence="2">The sequence shown here is derived from an EMBL/GenBank/DDBJ whole genome shotgun (WGS) entry which is preliminary data.</text>
</comment>
<reference evidence="2 3" key="1">
    <citation type="submission" date="2018-09" db="EMBL/GenBank/DDBJ databases">
        <title>Genomic Encyclopedia of Archaeal and Bacterial Type Strains, Phase II (KMG-II): from individual species to whole genera.</title>
        <authorList>
            <person name="Goeker M."/>
        </authorList>
    </citation>
    <scope>NUCLEOTIDE SEQUENCE [LARGE SCALE GENOMIC DNA]</scope>
    <source>
        <strain evidence="2 3">DSM 21950</strain>
    </source>
</reference>
<keyword evidence="3" id="KW-1185">Reference proteome</keyword>
<dbReference type="EMBL" id="RAPQ01000008">
    <property type="protein sequence ID" value="RKE03607.1"/>
    <property type="molecule type" value="Genomic_DNA"/>
</dbReference>
<dbReference type="Proteomes" id="UP000284531">
    <property type="component" value="Unassembled WGS sequence"/>
</dbReference>
<evidence type="ECO:0000256" key="1">
    <source>
        <dbReference type="SAM" id="Phobius"/>
    </source>
</evidence>
<accession>A0A419X795</accession>
<dbReference type="Pfam" id="PF05545">
    <property type="entry name" value="FixQ"/>
    <property type="match status" value="1"/>
</dbReference>
<dbReference type="InterPro" id="IPR008621">
    <property type="entry name" value="Cbb3-typ_cyt_oxidase_comp"/>
</dbReference>
<evidence type="ECO:0000313" key="3">
    <source>
        <dbReference type="Proteomes" id="UP000284531"/>
    </source>
</evidence>
<organism evidence="2 3">
    <name type="scientific">Marinifilum flexuosum</name>
    <dbReference type="NCBI Taxonomy" id="1117708"/>
    <lineage>
        <taxon>Bacteria</taxon>
        <taxon>Pseudomonadati</taxon>
        <taxon>Bacteroidota</taxon>
        <taxon>Bacteroidia</taxon>
        <taxon>Marinilabiliales</taxon>
        <taxon>Marinifilaceae</taxon>
    </lineage>
</organism>
<feature type="transmembrane region" description="Helical" evidence="1">
    <location>
        <begin position="33"/>
        <end position="54"/>
    </location>
</feature>
<protein>
    <submittedName>
        <fullName evidence="2">Cbb3-type cytochrome oxidase subunit 3</fullName>
    </submittedName>
</protein>
<sequence>METFTLTFFLSTLNLLSMKLVSHYLQGISDVGFFPSISLLIFFLFFAGMVWWAFKKSNKAYFVQMESYALDEDDMDSSEINNN</sequence>
<keyword evidence="1" id="KW-0812">Transmembrane</keyword>
<gene>
    <name evidence="2" type="ORF">BXY64_0614</name>
</gene>
<evidence type="ECO:0000313" key="2">
    <source>
        <dbReference type="EMBL" id="RKE03607.1"/>
    </source>
</evidence>
<keyword evidence="1" id="KW-0472">Membrane</keyword>
<keyword evidence="1" id="KW-1133">Transmembrane helix</keyword>
<proteinExistence type="predicted"/>
<name>A0A419X795_9BACT</name>